<dbReference type="EMBL" id="BMHA01000006">
    <property type="protein sequence ID" value="GGI06366.1"/>
    <property type="molecule type" value="Genomic_DNA"/>
</dbReference>
<dbReference type="CDD" id="cd01948">
    <property type="entry name" value="EAL"/>
    <property type="match status" value="1"/>
</dbReference>
<dbReference type="Pfam" id="PF00563">
    <property type="entry name" value="EAL"/>
    <property type="match status" value="1"/>
</dbReference>
<accession>A0A8J3ADU4</accession>
<dbReference type="InterPro" id="IPR035919">
    <property type="entry name" value="EAL_sf"/>
</dbReference>
<gene>
    <name evidence="2" type="ORF">GCM10011354_18730</name>
</gene>
<dbReference type="SUPFAM" id="SSF141868">
    <property type="entry name" value="EAL domain-like"/>
    <property type="match status" value="1"/>
</dbReference>
<evidence type="ECO:0000259" key="1">
    <source>
        <dbReference type="PROSITE" id="PS50883"/>
    </source>
</evidence>
<organism evidence="2 3">
    <name type="scientific">Egicoccus halophilus</name>
    <dbReference type="NCBI Taxonomy" id="1670830"/>
    <lineage>
        <taxon>Bacteria</taxon>
        <taxon>Bacillati</taxon>
        <taxon>Actinomycetota</taxon>
        <taxon>Nitriliruptoria</taxon>
        <taxon>Egicoccales</taxon>
        <taxon>Egicoccaceae</taxon>
        <taxon>Egicoccus</taxon>
    </lineage>
</organism>
<dbReference type="InterPro" id="IPR001633">
    <property type="entry name" value="EAL_dom"/>
</dbReference>
<reference evidence="2" key="2">
    <citation type="submission" date="2020-09" db="EMBL/GenBank/DDBJ databases">
        <authorList>
            <person name="Sun Q."/>
            <person name="Zhou Y."/>
        </authorList>
    </citation>
    <scope>NUCLEOTIDE SEQUENCE</scope>
    <source>
        <strain evidence="2">CGMCC 1.14988</strain>
    </source>
</reference>
<dbReference type="PROSITE" id="PS50883">
    <property type="entry name" value="EAL"/>
    <property type="match status" value="1"/>
</dbReference>
<proteinExistence type="predicted"/>
<dbReference type="InterPro" id="IPR050706">
    <property type="entry name" value="Cyclic-di-GMP_PDE-like"/>
</dbReference>
<dbReference type="AlphaFoldDB" id="A0A8J3ADU4"/>
<dbReference type="GO" id="GO:0071111">
    <property type="term" value="F:cyclic-guanylate-specific phosphodiesterase activity"/>
    <property type="evidence" value="ECO:0007669"/>
    <property type="project" value="InterPro"/>
</dbReference>
<dbReference type="Gene3D" id="3.20.20.450">
    <property type="entry name" value="EAL domain"/>
    <property type="match status" value="1"/>
</dbReference>
<reference evidence="2" key="1">
    <citation type="journal article" date="2014" name="Int. J. Syst. Evol. Microbiol.">
        <title>Complete genome sequence of Corynebacterium casei LMG S-19264T (=DSM 44701T), isolated from a smear-ripened cheese.</title>
        <authorList>
            <consortium name="US DOE Joint Genome Institute (JGI-PGF)"/>
            <person name="Walter F."/>
            <person name="Albersmeier A."/>
            <person name="Kalinowski J."/>
            <person name="Ruckert C."/>
        </authorList>
    </citation>
    <scope>NUCLEOTIDE SEQUENCE</scope>
    <source>
        <strain evidence="2">CGMCC 1.14988</strain>
    </source>
</reference>
<dbReference type="RefSeq" id="WP_165404110.1">
    <property type="nucleotide sequence ID" value="NZ_BMHA01000006.1"/>
</dbReference>
<feature type="domain" description="EAL" evidence="1">
    <location>
        <begin position="5"/>
        <end position="249"/>
    </location>
</feature>
<keyword evidence="3" id="KW-1185">Reference proteome</keyword>
<protein>
    <recommendedName>
        <fullName evidence="1">EAL domain-containing protein</fullName>
    </recommendedName>
</protein>
<dbReference type="Proteomes" id="UP000650511">
    <property type="component" value="Unassembled WGS sequence"/>
</dbReference>
<comment type="caution">
    <text evidence="2">The sequence shown here is derived from an EMBL/GenBank/DDBJ whole genome shotgun (WGS) entry which is preliminary data.</text>
</comment>
<evidence type="ECO:0000313" key="2">
    <source>
        <dbReference type="EMBL" id="GGI06366.1"/>
    </source>
</evidence>
<dbReference type="SMART" id="SM00052">
    <property type="entry name" value="EAL"/>
    <property type="match status" value="1"/>
</dbReference>
<dbReference type="PANTHER" id="PTHR33121">
    <property type="entry name" value="CYCLIC DI-GMP PHOSPHODIESTERASE PDEF"/>
    <property type="match status" value="1"/>
</dbReference>
<sequence>MHPTDLDWRDALAATIGGRRTPQLALQPIVDLQRGTVVGHEVLARFPGRPEATPDRWFAAAERFGIGPALSRTVLEVAMARLPDLPPDTFLTVNLEPVHVTDVDVQRVLLSAGRLDRVVVELTEHAAIDDLAPVLDGIELLRSAGARTAIDDAGSGYAGLQTLLRLRPDLIKLDRSLVQDLDHDPAKRVLLRAVGEIADGIDAWVLGEGIETRGELDELVTAGVPLGQGHLLGRPAWSWTTEIPLDVARAILERIAVLRQTSLV</sequence>
<evidence type="ECO:0000313" key="3">
    <source>
        <dbReference type="Proteomes" id="UP000650511"/>
    </source>
</evidence>
<dbReference type="PANTHER" id="PTHR33121:SF76">
    <property type="entry name" value="SIGNALING PROTEIN"/>
    <property type="match status" value="1"/>
</dbReference>
<name>A0A8J3ADU4_9ACTN</name>